<reference evidence="1 2" key="1">
    <citation type="journal article" date="2013" name="Proc. Natl. Acad. Sci. U.S.A.">
        <title>Genome of an arbuscular mycorrhizal fungus provides insight into the oldest plant symbiosis.</title>
        <authorList>
            <person name="Tisserant E."/>
            <person name="Malbreil M."/>
            <person name="Kuo A."/>
            <person name="Kohler A."/>
            <person name="Symeonidi A."/>
            <person name="Balestrini R."/>
            <person name="Charron P."/>
            <person name="Duensing N."/>
            <person name="Frei Dit Frey N."/>
            <person name="Gianinazzi-Pearson V."/>
            <person name="Gilbert L.B."/>
            <person name="Handa Y."/>
            <person name="Herr J.R."/>
            <person name="Hijri M."/>
            <person name="Koul R."/>
            <person name="Kawaguchi M."/>
            <person name="Krajinski F."/>
            <person name="Lammers P.J."/>
            <person name="Masclaux F.G."/>
            <person name="Murat C."/>
            <person name="Morin E."/>
            <person name="Ndikumana S."/>
            <person name="Pagni M."/>
            <person name="Petitpierre D."/>
            <person name="Requena N."/>
            <person name="Rosikiewicz P."/>
            <person name="Riley R."/>
            <person name="Saito K."/>
            <person name="San Clemente H."/>
            <person name="Shapiro H."/>
            <person name="van Tuinen D."/>
            <person name="Becard G."/>
            <person name="Bonfante P."/>
            <person name="Paszkowski U."/>
            <person name="Shachar-Hill Y.Y."/>
            <person name="Tuskan G.A."/>
            <person name="Young P.W."/>
            <person name="Sanders I.R."/>
            <person name="Henrissat B."/>
            <person name="Rensing S.A."/>
            <person name="Grigoriev I.V."/>
            <person name="Corradi N."/>
            <person name="Roux C."/>
            <person name="Martin F."/>
        </authorList>
    </citation>
    <scope>NUCLEOTIDE SEQUENCE [LARGE SCALE GENOMIC DNA]</scope>
    <source>
        <strain evidence="1 2">DAOM 197198</strain>
    </source>
</reference>
<accession>A0A2P4QM74</accession>
<feature type="non-terminal residue" evidence="1">
    <location>
        <position position="60"/>
    </location>
</feature>
<evidence type="ECO:0000313" key="1">
    <source>
        <dbReference type="EMBL" id="POG78753.1"/>
    </source>
</evidence>
<keyword evidence="2" id="KW-1185">Reference proteome</keyword>
<gene>
    <name evidence="1" type="ORF">GLOIN_2v1534685</name>
</gene>
<reference evidence="1 2" key="2">
    <citation type="journal article" date="2018" name="New Phytol.">
        <title>High intraspecific genome diversity in the model arbuscular mycorrhizal symbiont Rhizophagus irregularis.</title>
        <authorList>
            <person name="Chen E.C.H."/>
            <person name="Morin E."/>
            <person name="Beaudet D."/>
            <person name="Noel J."/>
            <person name="Yildirir G."/>
            <person name="Ndikumana S."/>
            <person name="Charron P."/>
            <person name="St-Onge C."/>
            <person name="Giorgi J."/>
            <person name="Kruger M."/>
            <person name="Marton T."/>
            <person name="Ropars J."/>
            <person name="Grigoriev I.V."/>
            <person name="Hainaut M."/>
            <person name="Henrissat B."/>
            <person name="Roux C."/>
            <person name="Martin F."/>
            <person name="Corradi N."/>
        </authorList>
    </citation>
    <scope>NUCLEOTIDE SEQUENCE [LARGE SCALE GENOMIC DNA]</scope>
    <source>
        <strain evidence="1 2">DAOM 197198</strain>
    </source>
</reference>
<dbReference type="EMBL" id="AUPC02000030">
    <property type="protein sequence ID" value="POG78753.1"/>
    <property type="molecule type" value="Genomic_DNA"/>
</dbReference>
<sequence>MEEIDIWDSLLRWLFVHYLKINKDESKWSSEDLVNVKQTIKEYIPLIRFYDISKEDFYLK</sequence>
<protein>
    <submittedName>
        <fullName evidence="1">Uncharacterized protein</fullName>
    </submittedName>
</protein>
<dbReference type="Proteomes" id="UP000018888">
    <property type="component" value="Unassembled WGS sequence"/>
</dbReference>
<comment type="caution">
    <text evidence="1">The sequence shown here is derived from an EMBL/GenBank/DDBJ whole genome shotgun (WGS) entry which is preliminary data.</text>
</comment>
<proteinExistence type="predicted"/>
<organism evidence="1 2">
    <name type="scientific">Rhizophagus irregularis (strain DAOM 181602 / DAOM 197198 / MUCL 43194)</name>
    <name type="common">Arbuscular mycorrhizal fungus</name>
    <name type="synonym">Glomus intraradices</name>
    <dbReference type="NCBI Taxonomy" id="747089"/>
    <lineage>
        <taxon>Eukaryota</taxon>
        <taxon>Fungi</taxon>
        <taxon>Fungi incertae sedis</taxon>
        <taxon>Mucoromycota</taxon>
        <taxon>Glomeromycotina</taxon>
        <taxon>Glomeromycetes</taxon>
        <taxon>Glomerales</taxon>
        <taxon>Glomeraceae</taxon>
        <taxon>Rhizophagus</taxon>
    </lineage>
</organism>
<dbReference type="AlphaFoldDB" id="A0A2P4QM74"/>
<evidence type="ECO:0000313" key="2">
    <source>
        <dbReference type="Proteomes" id="UP000018888"/>
    </source>
</evidence>
<name>A0A2P4QM74_RHIID</name>